<accession>A0A0V9UQQ2</accession>
<dbReference type="GO" id="GO:0016747">
    <property type="term" value="F:acyltransferase activity, transferring groups other than amino-acyl groups"/>
    <property type="evidence" value="ECO:0007669"/>
    <property type="project" value="TreeGrafter"/>
</dbReference>
<dbReference type="Gene3D" id="3.40.50.1820">
    <property type="entry name" value="alpha/beta hydrolase"/>
    <property type="match status" value="1"/>
</dbReference>
<proteinExistence type="predicted"/>
<gene>
    <name evidence="2" type="ORF">Z045_02495</name>
</gene>
<evidence type="ECO:0000313" key="2">
    <source>
        <dbReference type="EMBL" id="KSZ60342.1"/>
    </source>
</evidence>
<protein>
    <submittedName>
        <fullName evidence="2">Esterase</fullName>
    </submittedName>
</protein>
<reference evidence="2 3" key="2">
    <citation type="journal article" date="2016" name="Genome Announc.">
        <title>Draft Genome Sequence of a Versatile Hydrocarbon-Degrading Bacterium, Rhodococcus pyridinivorans Strain KG-16, Collected from Oil Fields in India.</title>
        <authorList>
            <person name="Aggarwal R.K."/>
            <person name="Dawar C."/>
            <person name="Phanindranath R."/>
            <person name="Mutnuri L."/>
            <person name="Dayal A.M."/>
        </authorList>
    </citation>
    <scope>NUCLEOTIDE SEQUENCE [LARGE SCALE GENOMIC DNA]</scope>
    <source>
        <strain evidence="2 3">KG-16</strain>
    </source>
</reference>
<sequence>MRRISALAVVTTVVASTWGLGASTASAEPDEARLVSTTVVDDQQLDIEVYSPSMDENIELRILRPTDTVTPSPTLYVLSGVDGGSYNNSWMDQSDIVDFFSDKHVNVVIPKGGESSYYTDWKHDDPNLGRYKWATFLTEELPPVIDVTYATTGTNGLIGFSMSGTSSLNLAIAAPDLYDAVGSFSGCARTSDPLGQAFVTTTVVNFFGNPLNMWGPFDDPTWVANDPYVNAEKLRGTTLYLSSRTGLPGRYDNLESEWIKDEEDLADVVIKGGLIEAAAADCTRRMATRLDELGIPATIDIHDDGTHNWGYWQDDLHNSWTVLGPAIGVS</sequence>
<feature type="signal peptide" evidence="1">
    <location>
        <begin position="1"/>
        <end position="27"/>
    </location>
</feature>
<name>A0A0V9UQQ2_9NOCA</name>
<dbReference type="RefSeq" id="WP_060650458.1">
    <property type="nucleotide sequence ID" value="NZ_AZXY01000001.1"/>
</dbReference>
<dbReference type="InterPro" id="IPR029058">
    <property type="entry name" value="AB_hydrolase_fold"/>
</dbReference>
<dbReference type="PANTHER" id="PTHR48098:SF1">
    <property type="entry name" value="DIACYLGLYCEROL ACYLTRANSFERASE_MYCOLYLTRANSFERASE AG85A"/>
    <property type="match status" value="1"/>
</dbReference>
<dbReference type="PANTHER" id="PTHR48098">
    <property type="entry name" value="ENTEROCHELIN ESTERASE-RELATED"/>
    <property type="match status" value="1"/>
</dbReference>
<dbReference type="InterPro" id="IPR050583">
    <property type="entry name" value="Mycobacterial_A85_antigen"/>
</dbReference>
<dbReference type="PATRIC" id="fig|1441730.3.peg.529"/>
<dbReference type="Proteomes" id="UP000053060">
    <property type="component" value="Unassembled WGS sequence"/>
</dbReference>
<organism evidence="2 3">
    <name type="scientific">Rhodococcus pyridinivorans KG-16</name>
    <dbReference type="NCBI Taxonomy" id="1441730"/>
    <lineage>
        <taxon>Bacteria</taxon>
        <taxon>Bacillati</taxon>
        <taxon>Actinomycetota</taxon>
        <taxon>Actinomycetes</taxon>
        <taxon>Mycobacteriales</taxon>
        <taxon>Nocardiaceae</taxon>
        <taxon>Rhodococcus</taxon>
    </lineage>
</organism>
<feature type="chain" id="PRO_5006898573" evidence="1">
    <location>
        <begin position="28"/>
        <end position="330"/>
    </location>
</feature>
<reference evidence="3" key="1">
    <citation type="submission" date="2015-01" db="EMBL/GenBank/DDBJ databases">
        <title>Draft genome sequence of Rhodococcus pyridinivorans strain KG-16, a hydrocarbon-degrading bacterium.</title>
        <authorList>
            <person name="Aggarwal R.K."/>
            <person name="Dawar C."/>
        </authorList>
    </citation>
    <scope>NUCLEOTIDE SEQUENCE [LARGE SCALE GENOMIC DNA]</scope>
    <source>
        <strain evidence="3">KG-16</strain>
    </source>
</reference>
<comment type="caution">
    <text evidence="2">The sequence shown here is derived from an EMBL/GenBank/DDBJ whole genome shotgun (WGS) entry which is preliminary data.</text>
</comment>
<dbReference type="EMBL" id="AZXY01000001">
    <property type="protein sequence ID" value="KSZ60342.1"/>
    <property type="molecule type" value="Genomic_DNA"/>
</dbReference>
<evidence type="ECO:0000256" key="1">
    <source>
        <dbReference type="SAM" id="SignalP"/>
    </source>
</evidence>
<evidence type="ECO:0000313" key="3">
    <source>
        <dbReference type="Proteomes" id="UP000053060"/>
    </source>
</evidence>
<dbReference type="AlphaFoldDB" id="A0A0V9UQQ2"/>
<dbReference type="InterPro" id="IPR000801">
    <property type="entry name" value="Esterase-like"/>
</dbReference>
<dbReference type="Pfam" id="PF00756">
    <property type="entry name" value="Esterase"/>
    <property type="match status" value="1"/>
</dbReference>
<keyword evidence="1" id="KW-0732">Signal</keyword>
<dbReference type="SUPFAM" id="SSF53474">
    <property type="entry name" value="alpha/beta-Hydrolases"/>
    <property type="match status" value="1"/>
</dbReference>